<feature type="domain" description="Vitellogenin" evidence="3">
    <location>
        <begin position="9"/>
        <end position="83"/>
    </location>
</feature>
<dbReference type="Proteomes" id="UP000030746">
    <property type="component" value="Unassembled WGS sequence"/>
</dbReference>
<dbReference type="InterPro" id="IPR015255">
    <property type="entry name" value="Vitellinogen_open_b-sht"/>
</dbReference>
<dbReference type="SUPFAM" id="SSF48431">
    <property type="entry name" value="Lipovitellin-phosvitin complex, superhelical domain"/>
    <property type="match status" value="1"/>
</dbReference>
<dbReference type="InterPro" id="IPR050733">
    <property type="entry name" value="Vitellogenin/Apolipophorin"/>
</dbReference>
<accession>V4ATU5</accession>
<dbReference type="GO" id="GO:0005319">
    <property type="term" value="F:lipid transporter activity"/>
    <property type="evidence" value="ECO:0007669"/>
    <property type="project" value="InterPro"/>
</dbReference>
<dbReference type="Pfam" id="PF09172">
    <property type="entry name" value="Vit_open_b-sht"/>
    <property type="match status" value="1"/>
</dbReference>
<protein>
    <recommendedName>
        <fullName evidence="7">Vitellogenin domain-containing protein</fullName>
    </recommendedName>
</protein>
<keyword evidence="1" id="KW-1015">Disulfide bond</keyword>
<dbReference type="InterPro" id="IPR011030">
    <property type="entry name" value="Lipovitellin_superhlx_dom"/>
</dbReference>
<dbReference type="Gene3D" id="2.20.50.20">
    <property type="entry name" value="Lipovitellin. Chain A, domain 3"/>
    <property type="match status" value="1"/>
</dbReference>
<dbReference type="SUPFAM" id="SSF56968">
    <property type="entry name" value="Lipovitellin-phosvitin complex, beta-sheet shell regions"/>
    <property type="match status" value="1"/>
</dbReference>
<dbReference type="STRING" id="225164.V4ATU5"/>
<keyword evidence="2" id="KW-0325">Glycoprotein</keyword>
<dbReference type="PANTHER" id="PTHR23345">
    <property type="entry name" value="VITELLOGENIN-RELATED"/>
    <property type="match status" value="1"/>
</dbReference>
<dbReference type="GO" id="GO:0045735">
    <property type="term" value="F:nutrient reservoir activity"/>
    <property type="evidence" value="ECO:0007669"/>
    <property type="project" value="UniProtKB-KW"/>
</dbReference>
<gene>
    <name evidence="5" type="ORF">LOTGIDRAFT_98146</name>
</gene>
<sequence>KCYESGDKPIDIRIAALQAYRRMPCTRQPVKEIFMNEETDSELRITAYVTMMECPDVKTLEMVRERLETEHVNQVGSFIWSHLTNLMETASPHKQAVREILEDEVLKRNFDLDKRKYSRNYEGSFFSNRYNVGAMVESNLIWSPKSFIPRSANLNLTVD</sequence>
<feature type="non-terminal residue" evidence="5">
    <location>
        <position position="159"/>
    </location>
</feature>
<reference evidence="5 6" key="1">
    <citation type="journal article" date="2013" name="Nature">
        <title>Insights into bilaterian evolution from three spiralian genomes.</title>
        <authorList>
            <person name="Simakov O."/>
            <person name="Marletaz F."/>
            <person name="Cho S.J."/>
            <person name="Edsinger-Gonzales E."/>
            <person name="Havlak P."/>
            <person name="Hellsten U."/>
            <person name="Kuo D.H."/>
            <person name="Larsson T."/>
            <person name="Lv J."/>
            <person name="Arendt D."/>
            <person name="Savage R."/>
            <person name="Osoegawa K."/>
            <person name="de Jong P."/>
            <person name="Grimwood J."/>
            <person name="Chapman J.A."/>
            <person name="Shapiro H."/>
            <person name="Aerts A."/>
            <person name="Otillar R.P."/>
            <person name="Terry A.Y."/>
            <person name="Boore J.L."/>
            <person name="Grigoriev I.V."/>
            <person name="Lindberg D.R."/>
            <person name="Seaver E.C."/>
            <person name="Weisblat D.A."/>
            <person name="Putnam N.H."/>
            <person name="Rokhsar D.S."/>
        </authorList>
    </citation>
    <scope>NUCLEOTIDE SEQUENCE [LARGE SCALE GENOMIC DNA]</scope>
</reference>
<name>V4ATU5_LOTGI</name>
<evidence type="ECO:0000259" key="3">
    <source>
        <dbReference type="Pfam" id="PF01347"/>
    </source>
</evidence>
<proteinExistence type="predicted"/>
<dbReference type="InterPro" id="IPR001747">
    <property type="entry name" value="Vitellogenin_N"/>
</dbReference>
<evidence type="ECO:0000313" key="5">
    <source>
        <dbReference type="EMBL" id="ESP00733.1"/>
    </source>
</evidence>
<evidence type="ECO:0000259" key="4">
    <source>
        <dbReference type="Pfam" id="PF09172"/>
    </source>
</evidence>
<dbReference type="InterPro" id="IPR015817">
    <property type="entry name" value="Vitellinogen_open_b-sht_sub1"/>
</dbReference>
<keyword evidence="6" id="KW-1185">Reference proteome</keyword>
<dbReference type="GeneID" id="20253212"/>
<dbReference type="Pfam" id="PF01347">
    <property type="entry name" value="Vitellogenin_N"/>
    <property type="match status" value="1"/>
</dbReference>
<dbReference type="PANTHER" id="PTHR23345:SF15">
    <property type="entry name" value="VITELLOGENIN 1-RELATED"/>
    <property type="match status" value="1"/>
</dbReference>
<dbReference type="CTD" id="20253212"/>
<evidence type="ECO:0000256" key="2">
    <source>
        <dbReference type="ARBA" id="ARBA00023180"/>
    </source>
</evidence>
<dbReference type="AlphaFoldDB" id="V4ATU5"/>
<dbReference type="EMBL" id="KB200701">
    <property type="protein sequence ID" value="ESP00733.1"/>
    <property type="molecule type" value="Genomic_DNA"/>
</dbReference>
<dbReference type="RefSeq" id="XP_009048852.1">
    <property type="nucleotide sequence ID" value="XM_009050604.1"/>
</dbReference>
<dbReference type="OrthoDB" id="6484170at2759"/>
<evidence type="ECO:0000313" key="6">
    <source>
        <dbReference type="Proteomes" id="UP000030746"/>
    </source>
</evidence>
<dbReference type="InterPro" id="IPR015819">
    <property type="entry name" value="Lipid_transp_b-sht_shell"/>
</dbReference>
<evidence type="ECO:0000256" key="1">
    <source>
        <dbReference type="ARBA" id="ARBA00023157"/>
    </source>
</evidence>
<dbReference type="Gene3D" id="1.25.10.20">
    <property type="entry name" value="Vitellinogen, superhelical"/>
    <property type="match status" value="1"/>
</dbReference>
<evidence type="ECO:0008006" key="7">
    <source>
        <dbReference type="Google" id="ProtNLM"/>
    </source>
</evidence>
<feature type="domain" description="Vitellinogen open beta-sheet" evidence="4">
    <location>
        <begin position="116"/>
        <end position="158"/>
    </location>
</feature>
<dbReference type="HOGENOM" id="CLU_1590568_0_0_1"/>
<feature type="non-terminal residue" evidence="5">
    <location>
        <position position="1"/>
    </location>
</feature>
<organism evidence="5 6">
    <name type="scientific">Lottia gigantea</name>
    <name type="common">Giant owl limpet</name>
    <dbReference type="NCBI Taxonomy" id="225164"/>
    <lineage>
        <taxon>Eukaryota</taxon>
        <taxon>Metazoa</taxon>
        <taxon>Spiralia</taxon>
        <taxon>Lophotrochozoa</taxon>
        <taxon>Mollusca</taxon>
        <taxon>Gastropoda</taxon>
        <taxon>Patellogastropoda</taxon>
        <taxon>Lottioidea</taxon>
        <taxon>Lottiidae</taxon>
        <taxon>Lottia</taxon>
    </lineage>
</organism>
<dbReference type="KEGG" id="lgi:LOTGIDRAFT_98146"/>
<dbReference type="OMA" id="NIYASHH"/>